<dbReference type="InterPro" id="IPR042105">
    <property type="entry name" value="Ribosomal_bL31_sf"/>
</dbReference>
<comment type="caution">
    <text evidence="4">The sequence shown here is derived from an EMBL/GenBank/DDBJ whole genome shotgun (WGS) entry which is preliminary data.</text>
</comment>
<keyword evidence="5" id="KW-1185">Reference proteome</keyword>
<keyword evidence="1 3" id="KW-0689">Ribosomal protein</keyword>
<dbReference type="PANTHER" id="PTHR33280:SF1">
    <property type="entry name" value="LARGE RIBOSOMAL SUBUNIT PROTEIN BL31C"/>
    <property type="match status" value="1"/>
</dbReference>
<accession>A0ABW4APF3</accession>
<dbReference type="GO" id="GO:0005840">
    <property type="term" value="C:ribosome"/>
    <property type="evidence" value="ECO:0007669"/>
    <property type="project" value="UniProtKB-KW"/>
</dbReference>
<comment type="subunit">
    <text evidence="3">Part of the 50S ribosomal subunit.</text>
</comment>
<dbReference type="Gene3D" id="4.10.830.30">
    <property type="entry name" value="Ribosomal protein L31"/>
    <property type="match status" value="1"/>
</dbReference>
<dbReference type="PROSITE" id="PS01143">
    <property type="entry name" value="RIBOSOMAL_L31"/>
    <property type="match status" value="1"/>
</dbReference>
<keyword evidence="2 3" id="KW-0687">Ribonucleoprotein</keyword>
<dbReference type="Proteomes" id="UP001597183">
    <property type="component" value="Unassembled WGS sequence"/>
</dbReference>
<protein>
    <recommendedName>
        <fullName evidence="3">Large ribosomal subunit protein bL31B</fullName>
    </recommendedName>
</protein>
<reference evidence="5" key="1">
    <citation type="journal article" date="2019" name="Int. J. Syst. Evol. Microbiol.">
        <title>The Global Catalogue of Microorganisms (GCM) 10K type strain sequencing project: providing services to taxonomists for standard genome sequencing and annotation.</title>
        <authorList>
            <consortium name="The Broad Institute Genomics Platform"/>
            <consortium name="The Broad Institute Genome Sequencing Center for Infectious Disease"/>
            <person name="Wu L."/>
            <person name="Ma J."/>
        </authorList>
    </citation>
    <scope>NUCLEOTIDE SEQUENCE [LARGE SCALE GENOMIC DNA]</scope>
    <source>
        <strain evidence="5">CCM 7526</strain>
    </source>
</reference>
<name>A0ABW4APF3_9ACTN</name>
<dbReference type="InterPro" id="IPR027493">
    <property type="entry name" value="Ribosomal_bL31_B"/>
</dbReference>
<dbReference type="PRINTS" id="PR01249">
    <property type="entry name" value="RIBOSOMALL31"/>
</dbReference>
<comment type="similarity">
    <text evidence="3">Belongs to the bacterial ribosomal protein bL31 family. Type B subfamily.</text>
</comment>
<proteinExistence type="inferred from homology"/>
<dbReference type="NCBIfam" id="NF002462">
    <property type="entry name" value="PRK01678.1"/>
    <property type="match status" value="1"/>
</dbReference>
<evidence type="ECO:0000256" key="3">
    <source>
        <dbReference type="HAMAP-Rule" id="MF_00502"/>
    </source>
</evidence>
<dbReference type="EMBL" id="JBHTMK010000061">
    <property type="protein sequence ID" value="MFD1372729.1"/>
    <property type="molecule type" value="Genomic_DNA"/>
</dbReference>
<evidence type="ECO:0000313" key="4">
    <source>
        <dbReference type="EMBL" id="MFD1372729.1"/>
    </source>
</evidence>
<evidence type="ECO:0000256" key="1">
    <source>
        <dbReference type="ARBA" id="ARBA00022980"/>
    </source>
</evidence>
<dbReference type="NCBIfam" id="TIGR00105">
    <property type="entry name" value="L31"/>
    <property type="match status" value="1"/>
</dbReference>
<dbReference type="HAMAP" id="MF_00502">
    <property type="entry name" value="Ribosomal_bL31_2"/>
    <property type="match status" value="1"/>
</dbReference>
<dbReference type="RefSeq" id="WP_317795518.1">
    <property type="nucleotide sequence ID" value="NZ_AP028461.1"/>
</dbReference>
<evidence type="ECO:0000256" key="2">
    <source>
        <dbReference type="ARBA" id="ARBA00023274"/>
    </source>
</evidence>
<sequence length="86" mass="9910">MKPGIHPDYHPVVYRDRSAGFAFLTRSTATSDKTVEWEDGNTYPVIDVEISAASHPFWTGRKRLLDTAGRVERFRAKYARKADRRL</sequence>
<dbReference type="PANTHER" id="PTHR33280">
    <property type="entry name" value="50S RIBOSOMAL PROTEIN L31, CHLOROPLASTIC"/>
    <property type="match status" value="1"/>
</dbReference>
<dbReference type="InterPro" id="IPR002150">
    <property type="entry name" value="Ribosomal_bL31"/>
</dbReference>
<dbReference type="Pfam" id="PF01197">
    <property type="entry name" value="Ribosomal_L31"/>
    <property type="match status" value="1"/>
</dbReference>
<evidence type="ECO:0000313" key="5">
    <source>
        <dbReference type="Proteomes" id="UP001597183"/>
    </source>
</evidence>
<gene>
    <name evidence="3" type="primary">rpmE2</name>
    <name evidence="4" type="ORF">ACFQ5G_46020</name>
</gene>
<organism evidence="4 5">
    <name type="scientific">Actinoplanes sichuanensis</name>
    <dbReference type="NCBI Taxonomy" id="512349"/>
    <lineage>
        <taxon>Bacteria</taxon>
        <taxon>Bacillati</taxon>
        <taxon>Actinomycetota</taxon>
        <taxon>Actinomycetes</taxon>
        <taxon>Micromonosporales</taxon>
        <taxon>Micromonosporaceae</taxon>
        <taxon>Actinoplanes</taxon>
    </lineage>
</organism>
<dbReference type="InterPro" id="IPR034704">
    <property type="entry name" value="Ribosomal_bL28/bL31-like_sf"/>
</dbReference>
<dbReference type="SUPFAM" id="SSF143800">
    <property type="entry name" value="L28p-like"/>
    <property type="match status" value="1"/>
</dbReference>